<dbReference type="OrthoDB" id="2318054at2759"/>
<keyword evidence="2" id="KW-1185">Reference proteome</keyword>
<dbReference type="AlphaFoldDB" id="A0A9N9AB31"/>
<reference evidence="1" key="1">
    <citation type="submission" date="2021-06" db="EMBL/GenBank/DDBJ databases">
        <authorList>
            <person name="Kallberg Y."/>
            <person name="Tangrot J."/>
            <person name="Rosling A."/>
        </authorList>
    </citation>
    <scope>NUCLEOTIDE SEQUENCE</scope>
    <source>
        <strain evidence="1">FL130A</strain>
    </source>
</reference>
<sequence>MSTNIRIPIDTLSEIFGELKSDKQTLFVCLLLNRECFRIVAPILWRNPLDLLWRKFIPWISLETSFEEIRTAFADFRFEEQLWTEGVPHNPKLQMIDDTRSLLWMYLSCLSQEGKFPKSVYLNNTTFNYITFLNEINIHKLYACICFANCGCISKYTCVTCHRKRCDALLAGILDQASNPQAINITTKNYQWKSLINPSSLSDRFRNIRQLSLNVPYWSEKEKHLGEAYAKEIVTLIRHQSNLETFTLNRTIFGLEDILTALATCSNSLLKISFVTCDVSNFHLLVANWNFLENLEELSFIGCFGFCVYDFLFLDEKMDNLWGREYTYIGRSKIRQTLSNPI</sequence>
<evidence type="ECO:0000313" key="2">
    <source>
        <dbReference type="Proteomes" id="UP000789508"/>
    </source>
</evidence>
<comment type="caution">
    <text evidence="1">The sequence shown here is derived from an EMBL/GenBank/DDBJ whole genome shotgun (WGS) entry which is preliminary data.</text>
</comment>
<accession>A0A9N9AB31</accession>
<dbReference type="Proteomes" id="UP000789508">
    <property type="component" value="Unassembled WGS sequence"/>
</dbReference>
<name>A0A9N9AB31_9GLOM</name>
<organism evidence="1 2">
    <name type="scientific">Ambispora leptoticha</name>
    <dbReference type="NCBI Taxonomy" id="144679"/>
    <lineage>
        <taxon>Eukaryota</taxon>
        <taxon>Fungi</taxon>
        <taxon>Fungi incertae sedis</taxon>
        <taxon>Mucoromycota</taxon>
        <taxon>Glomeromycotina</taxon>
        <taxon>Glomeromycetes</taxon>
        <taxon>Archaeosporales</taxon>
        <taxon>Ambisporaceae</taxon>
        <taxon>Ambispora</taxon>
    </lineage>
</organism>
<proteinExistence type="predicted"/>
<evidence type="ECO:0000313" key="1">
    <source>
        <dbReference type="EMBL" id="CAG8523829.1"/>
    </source>
</evidence>
<dbReference type="EMBL" id="CAJVPS010001090">
    <property type="protein sequence ID" value="CAG8523829.1"/>
    <property type="molecule type" value="Genomic_DNA"/>
</dbReference>
<gene>
    <name evidence="1" type="ORF">ALEPTO_LOCUS4605</name>
</gene>
<protein>
    <submittedName>
        <fullName evidence="1">9904_t:CDS:1</fullName>
    </submittedName>
</protein>